<dbReference type="VEuPathDB" id="VectorBase:AALB20_038370"/>
<evidence type="ECO:0000256" key="10">
    <source>
        <dbReference type="ARBA" id="ARBA00023201"/>
    </source>
</evidence>
<dbReference type="Proteomes" id="UP000069272">
    <property type="component" value="Chromosome 2L"/>
</dbReference>
<dbReference type="GO" id="GO:0005886">
    <property type="term" value="C:plasma membrane"/>
    <property type="evidence" value="ECO:0007669"/>
    <property type="project" value="TreeGrafter"/>
</dbReference>
<keyword evidence="6" id="KW-1133">Transmembrane helix</keyword>
<evidence type="ECO:0000256" key="8">
    <source>
        <dbReference type="ARBA" id="ARBA00023065"/>
    </source>
</evidence>
<reference evidence="13 14" key="1">
    <citation type="journal article" date="2017" name="G3 (Bethesda)">
        <title>The Physical Genome Mapping of Anopheles albimanus Corrected Scaffold Misassemblies and Identified Interarm Rearrangements in Genus Anopheles.</title>
        <authorList>
            <person name="Artemov G.N."/>
            <person name="Peery A.N."/>
            <person name="Jiang X."/>
            <person name="Tu Z."/>
            <person name="Stegniy V.N."/>
            <person name="Sharakhova M.V."/>
            <person name="Sharakhov I.V."/>
        </authorList>
    </citation>
    <scope>NUCLEOTIDE SEQUENCE [LARGE SCALE GENOMIC DNA]</scope>
    <source>
        <strain evidence="13 14">ALBI9_A</strain>
    </source>
</reference>
<evidence type="ECO:0000256" key="3">
    <source>
        <dbReference type="ARBA" id="ARBA00022448"/>
    </source>
</evidence>
<keyword evidence="4 12" id="KW-0894">Sodium channel</keyword>
<comment type="subcellular location">
    <subcellularLocation>
        <location evidence="1">Membrane</location>
        <topology evidence="1">Multi-pass membrane protein</topology>
    </subcellularLocation>
</comment>
<protein>
    <submittedName>
        <fullName evidence="13">Uncharacterized protein</fullName>
    </submittedName>
</protein>
<evidence type="ECO:0000256" key="4">
    <source>
        <dbReference type="ARBA" id="ARBA00022461"/>
    </source>
</evidence>
<proteinExistence type="inferred from homology"/>
<dbReference type="PANTHER" id="PTHR11690">
    <property type="entry name" value="AMILORIDE-SENSITIVE SODIUM CHANNEL-RELATED"/>
    <property type="match status" value="1"/>
</dbReference>
<keyword evidence="10 12" id="KW-0739">Sodium transport</keyword>
<dbReference type="EnsemblMetazoa" id="AALB007910-RA">
    <property type="protein sequence ID" value="AALB007910-PA"/>
    <property type="gene ID" value="AALB007910"/>
</dbReference>
<evidence type="ECO:0000256" key="12">
    <source>
        <dbReference type="RuleBase" id="RU000679"/>
    </source>
</evidence>
<keyword evidence="3 12" id="KW-0813">Transport</keyword>
<dbReference type="AlphaFoldDB" id="A0A182FMZ8"/>
<keyword evidence="8 12" id="KW-0406">Ion transport</keyword>
<evidence type="ECO:0000256" key="1">
    <source>
        <dbReference type="ARBA" id="ARBA00004141"/>
    </source>
</evidence>
<reference evidence="13" key="2">
    <citation type="submission" date="2022-08" db="UniProtKB">
        <authorList>
            <consortium name="EnsemblMetazoa"/>
        </authorList>
    </citation>
    <scope>IDENTIFICATION</scope>
    <source>
        <strain evidence="13">STECLA/ALBI9_A</strain>
    </source>
</reference>
<evidence type="ECO:0000313" key="13">
    <source>
        <dbReference type="EnsemblMetazoa" id="AALB007910-PA"/>
    </source>
</evidence>
<evidence type="ECO:0000256" key="6">
    <source>
        <dbReference type="ARBA" id="ARBA00022989"/>
    </source>
</evidence>
<organism evidence="13 14">
    <name type="scientific">Anopheles albimanus</name>
    <name type="common">New world malaria mosquito</name>
    <dbReference type="NCBI Taxonomy" id="7167"/>
    <lineage>
        <taxon>Eukaryota</taxon>
        <taxon>Metazoa</taxon>
        <taxon>Ecdysozoa</taxon>
        <taxon>Arthropoda</taxon>
        <taxon>Hexapoda</taxon>
        <taxon>Insecta</taxon>
        <taxon>Pterygota</taxon>
        <taxon>Neoptera</taxon>
        <taxon>Endopterygota</taxon>
        <taxon>Diptera</taxon>
        <taxon>Nematocera</taxon>
        <taxon>Culicoidea</taxon>
        <taxon>Culicidae</taxon>
        <taxon>Anophelinae</taxon>
        <taxon>Anopheles</taxon>
    </lineage>
</organism>
<evidence type="ECO:0000256" key="7">
    <source>
        <dbReference type="ARBA" id="ARBA00023053"/>
    </source>
</evidence>
<dbReference type="GO" id="GO:0015280">
    <property type="term" value="F:ligand-gated sodium channel activity"/>
    <property type="evidence" value="ECO:0007669"/>
    <property type="project" value="TreeGrafter"/>
</dbReference>
<keyword evidence="5 12" id="KW-0812">Transmembrane</keyword>
<dbReference type="PANTHER" id="PTHR11690:SF248">
    <property type="entry name" value="PICKPOCKET 17, ISOFORM A"/>
    <property type="match status" value="1"/>
</dbReference>
<keyword evidence="14" id="KW-1185">Reference proteome</keyword>
<name>A0A182FMZ8_ANOAL</name>
<comment type="similarity">
    <text evidence="2 12">Belongs to the amiloride-sensitive sodium channel (TC 1.A.6) family.</text>
</comment>
<dbReference type="Pfam" id="PF00858">
    <property type="entry name" value="ASC"/>
    <property type="match status" value="1"/>
</dbReference>
<evidence type="ECO:0000256" key="9">
    <source>
        <dbReference type="ARBA" id="ARBA00023136"/>
    </source>
</evidence>
<keyword evidence="7" id="KW-0915">Sodium</keyword>
<evidence type="ECO:0000256" key="2">
    <source>
        <dbReference type="ARBA" id="ARBA00007193"/>
    </source>
</evidence>
<dbReference type="InterPro" id="IPR001873">
    <property type="entry name" value="ENaC"/>
</dbReference>
<accession>A0A182FMZ8</accession>
<keyword evidence="11 12" id="KW-0407">Ion channel</keyword>
<keyword evidence="9" id="KW-0472">Membrane</keyword>
<evidence type="ECO:0000313" key="14">
    <source>
        <dbReference type="Proteomes" id="UP000069272"/>
    </source>
</evidence>
<dbReference type="VEuPathDB" id="VectorBase:AALB20_031887"/>
<dbReference type="Gene3D" id="1.10.287.770">
    <property type="entry name" value="YojJ-like"/>
    <property type="match status" value="1"/>
</dbReference>
<dbReference type="STRING" id="7167.A0A182FMZ8"/>
<evidence type="ECO:0000256" key="5">
    <source>
        <dbReference type="ARBA" id="ARBA00022692"/>
    </source>
</evidence>
<sequence length="443" mass="50475">MVSIAKARHKLWDILYRLCQEPKRLVRAIVLFICSIVVMYQLTDCFKKLFNPPISTHSRFDLNDTMLYPSITFCREPAYKADVMAKYNLAIHPKYSSAFDRFPFNETSLDQLFSEATYSHNEFFVQHGLDGDINNIQVEESLHLDMGRCYTLNPLVTTKHSWKEAGYSIMLRHDANVTQVSVGDTPPGWHVFIHEQKEGFAENRMQSSGRVEYLFLEVNEELEIRLSTQHFFMLASYENECVEISTMSSTKCGELCHWRTVVQSVGCSGPWMPDIDVSYCDDANRTKQLIKLYRQLEDLDGTQCGCYQPCTTTIFTASVMNRKRFQINIPAAQIWVYYTSKMVSVVEEFHGYDFNQFVSDLGGSLGFLLGLSVLGLIGLLEKIVELVFIRRLIAEKRKKQIGEDTVSKDPMAANNGETTKSPITSNVTKCQAIGGPIVEVTVK</sequence>
<evidence type="ECO:0000256" key="11">
    <source>
        <dbReference type="ARBA" id="ARBA00023303"/>
    </source>
</evidence>
<dbReference type="VEuPathDB" id="VectorBase:AALB007910"/>